<gene>
    <name evidence="3" type="ORF">OAUR00152_LOCUS35705</name>
</gene>
<dbReference type="Gene3D" id="2.120.10.80">
    <property type="entry name" value="Kelch-type beta propeller"/>
    <property type="match status" value="2"/>
</dbReference>
<dbReference type="PANTHER" id="PTHR46093:SF18">
    <property type="entry name" value="FIBRONECTIN TYPE-III DOMAIN-CONTAINING PROTEIN"/>
    <property type="match status" value="1"/>
</dbReference>
<evidence type="ECO:0000256" key="2">
    <source>
        <dbReference type="ARBA" id="ARBA00022737"/>
    </source>
</evidence>
<dbReference type="InterPro" id="IPR015915">
    <property type="entry name" value="Kelch-typ_b-propeller"/>
</dbReference>
<dbReference type="AlphaFoldDB" id="A0A7S4JXU9"/>
<evidence type="ECO:0000313" key="3">
    <source>
        <dbReference type="EMBL" id="CAE2277421.1"/>
    </source>
</evidence>
<proteinExistence type="predicted"/>
<accession>A0A7S4JXU9</accession>
<keyword evidence="1" id="KW-0880">Kelch repeat</keyword>
<keyword evidence="2" id="KW-0677">Repeat</keyword>
<reference evidence="3" key="1">
    <citation type="submission" date="2021-01" db="EMBL/GenBank/DDBJ databases">
        <authorList>
            <person name="Corre E."/>
            <person name="Pelletier E."/>
            <person name="Niang G."/>
            <person name="Scheremetjew M."/>
            <person name="Finn R."/>
            <person name="Kale V."/>
            <person name="Holt S."/>
            <person name="Cochrane G."/>
            <person name="Meng A."/>
            <person name="Brown T."/>
            <person name="Cohen L."/>
        </authorList>
    </citation>
    <scope>NUCLEOTIDE SEQUENCE</scope>
    <source>
        <strain evidence="3">Isolate 1302-5</strain>
    </source>
</reference>
<dbReference type="Pfam" id="PF24681">
    <property type="entry name" value="Kelch_KLHDC2_KLHL20_DRC7"/>
    <property type="match status" value="2"/>
</dbReference>
<dbReference type="SUPFAM" id="SSF117281">
    <property type="entry name" value="Kelch motif"/>
    <property type="match status" value="2"/>
</dbReference>
<sequence length="395" mass="43311">MTTSTLYIEEVTDDESDGFANVSKEICENCDGEEHIALTVEPFNEDAVERADITTVEKWICSEHAPCPYAVGGGSTLTNVDGRLYTFGGCDRRGIPSSRLAYYDSDTNDWVCDLRSEGVPPTARFGHTAVASGSKIYIFGGQGFADNESNCSLVTMVSFNDLHCLDTGKMVWKQLCGVNMAVAPTENPENTKDAAKPSPRNSHTAVLIGDNMITFGGANADEGPMDDMWIFNLKSESWRKVKREHQDGKHPDAREMHSAYAANSKMYIMGGRMGSGDVCRDLWECDPDNGFKWTHLANSSSPRCSHGGDFLSSSKLLCSFGGWDGMGQIFDEITVFDLSQKKWAPAQLHGYLPTERFGHASCVKGDRLYIIGGVNASDDLKELVSVRPVSQAEHH</sequence>
<evidence type="ECO:0000256" key="1">
    <source>
        <dbReference type="ARBA" id="ARBA00022441"/>
    </source>
</evidence>
<protein>
    <submittedName>
        <fullName evidence="3">Uncharacterized protein</fullName>
    </submittedName>
</protein>
<dbReference type="EMBL" id="HBKQ01051781">
    <property type="protein sequence ID" value="CAE2277421.1"/>
    <property type="molecule type" value="Transcribed_RNA"/>
</dbReference>
<name>A0A7S4JXU9_9STRA</name>
<dbReference type="PANTHER" id="PTHR46093">
    <property type="entry name" value="ACYL-COA-BINDING DOMAIN-CONTAINING PROTEIN 5"/>
    <property type="match status" value="1"/>
</dbReference>
<organism evidence="3">
    <name type="scientific">Odontella aurita</name>
    <dbReference type="NCBI Taxonomy" id="265563"/>
    <lineage>
        <taxon>Eukaryota</taxon>
        <taxon>Sar</taxon>
        <taxon>Stramenopiles</taxon>
        <taxon>Ochrophyta</taxon>
        <taxon>Bacillariophyta</taxon>
        <taxon>Mediophyceae</taxon>
        <taxon>Biddulphiophycidae</taxon>
        <taxon>Eupodiscales</taxon>
        <taxon>Odontellaceae</taxon>
        <taxon>Odontella</taxon>
    </lineage>
</organism>